<reference evidence="1 2" key="1">
    <citation type="submission" date="2014-04" db="EMBL/GenBank/DDBJ databases">
        <authorList>
            <consortium name="DOE Joint Genome Institute"/>
            <person name="Kuo A."/>
            <person name="Kohler A."/>
            <person name="Costa M.D."/>
            <person name="Nagy L.G."/>
            <person name="Floudas D."/>
            <person name="Copeland A."/>
            <person name="Barry K.W."/>
            <person name="Cichocki N."/>
            <person name="Veneault-Fourrey C."/>
            <person name="LaButti K."/>
            <person name="Lindquist E.A."/>
            <person name="Lipzen A."/>
            <person name="Lundell T."/>
            <person name="Morin E."/>
            <person name="Murat C."/>
            <person name="Sun H."/>
            <person name="Tunlid A."/>
            <person name="Henrissat B."/>
            <person name="Grigoriev I.V."/>
            <person name="Hibbett D.S."/>
            <person name="Martin F."/>
            <person name="Nordberg H.P."/>
            <person name="Cantor M.N."/>
            <person name="Hua S.X."/>
        </authorList>
    </citation>
    <scope>NUCLEOTIDE SEQUENCE [LARGE SCALE GENOMIC DNA]</scope>
    <source>
        <strain evidence="1 2">Marx 270</strain>
    </source>
</reference>
<keyword evidence="2" id="KW-1185">Reference proteome</keyword>
<dbReference type="InParanoid" id="A0A0C3IHP0"/>
<gene>
    <name evidence="1" type="ORF">M404DRAFT_1006718</name>
</gene>
<dbReference type="Proteomes" id="UP000054217">
    <property type="component" value="Unassembled WGS sequence"/>
</dbReference>
<dbReference type="EMBL" id="KN832044">
    <property type="protein sequence ID" value="KIN96552.1"/>
    <property type="molecule type" value="Genomic_DNA"/>
</dbReference>
<dbReference type="HOGENOM" id="CLU_144955_1_0_1"/>
<dbReference type="AlphaFoldDB" id="A0A0C3IHP0"/>
<protein>
    <submittedName>
        <fullName evidence="1">Uncharacterized protein</fullName>
    </submittedName>
</protein>
<proteinExistence type="predicted"/>
<evidence type="ECO:0000313" key="1">
    <source>
        <dbReference type="EMBL" id="KIN96552.1"/>
    </source>
</evidence>
<dbReference type="OrthoDB" id="2703537at2759"/>
<evidence type="ECO:0000313" key="2">
    <source>
        <dbReference type="Proteomes" id="UP000054217"/>
    </source>
</evidence>
<name>A0A0C3IHP0_PISTI</name>
<reference evidence="2" key="2">
    <citation type="submission" date="2015-01" db="EMBL/GenBank/DDBJ databases">
        <title>Evolutionary Origins and Diversification of the Mycorrhizal Mutualists.</title>
        <authorList>
            <consortium name="DOE Joint Genome Institute"/>
            <consortium name="Mycorrhizal Genomics Consortium"/>
            <person name="Kohler A."/>
            <person name="Kuo A."/>
            <person name="Nagy L.G."/>
            <person name="Floudas D."/>
            <person name="Copeland A."/>
            <person name="Barry K.W."/>
            <person name="Cichocki N."/>
            <person name="Veneault-Fourrey C."/>
            <person name="LaButti K."/>
            <person name="Lindquist E.A."/>
            <person name="Lipzen A."/>
            <person name="Lundell T."/>
            <person name="Morin E."/>
            <person name="Murat C."/>
            <person name="Riley R."/>
            <person name="Ohm R."/>
            <person name="Sun H."/>
            <person name="Tunlid A."/>
            <person name="Henrissat B."/>
            <person name="Grigoriev I.V."/>
            <person name="Hibbett D.S."/>
            <person name="Martin F."/>
        </authorList>
    </citation>
    <scope>NUCLEOTIDE SEQUENCE [LARGE SCALE GENOMIC DNA]</scope>
    <source>
        <strain evidence="2">Marx 270</strain>
    </source>
</reference>
<organism evidence="1 2">
    <name type="scientific">Pisolithus tinctorius Marx 270</name>
    <dbReference type="NCBI Taxonomy" id="870435"/>
    <lineage>
        <taxon>Eukaryota</taxon>
        <taxon>Fungi</taxon>
        <taxon>Dikarya</taxon>
        <taxon>Basidiomycota</taxon>
        <taxon>Agaricomycotina</taxon>
        <taxon>Agaricomycetes</taxon>
        <taxon>Agaricomycetidae</taxon>
        <taxon>Boletales</taxon>
        <taxon>Sclerodermatineae</taxon>
        <taxon>Pisolithaceae</taxon>
        <taxon>Pisolithus</taxon>
    </lineage>
</organism>
<dbReference type="STRING" id="870435.A0A0C3IHP0"/>
<accession>A0A0C3IHP0</accession>
<sequence length="99" mass="11186">MPSLATTPQSSMQHVVEHGIGALLVFEYSYFLLQAETGMTSQQCWAFAVRAYQTSDVKAKVHQLIQAAFMEHGEDMKNLCPILVDIAQENQMSKSEHRR</sequence>